<dbReference type="EMBL" id="JBBUTI010000002">
    <property type="protein sequence ID" value="MEK8045509.1"/>
    <property type="molecule type" value="Genomic_DNA"/>
</dbReference>
<comment type="caution">
    <text evidence="2">The sequence shown here is derived from an EMBL/GenBank/DDBJ whole genome shotgun (WGS) entry which is preliminary data.</text>
</comment>
<protein>
    <submittedName>
        <fullName evidence="2">Uncharacterized protein</fullName>
    </submittedName>
</protein>
<sequence length="80" mass="8112">MTRFAAPTSLTTSQTTHTAPLSTPVAVRASALALAMVVTFSVLAGLGGTADHQFDSAVMAQGRSCSPGVALWVKPATPRA</sequence>
<evidence type="ECO:0000313" key="2">
    <source>
        <dbReference type="EMBL" id="MEK8045509.1"/>
    </source>
</evidence>
<keyword evidence="1" id="KW-0472">Membrane</keyword>
<gene>
    <name evidence="2" type="ORF">AACH00_04005</name>
</gene>
<name>A0ABU9C0Y6_9BURK</name>
<keyword evidence="1" id="KW-0812">Transmembrane</keyword>
<evidence type="ECO:0000313" key="3">
    <source>
        <dbReference type="Proteomes" id="UP001379945"/>
    </source>
</evidence>
<reference evidence="2 3" key="1">
    <citation type="submission" date="2024-04" db="EMBL/GenBank/DDBJ databases">
        <title>Novel species of the genus Ideonella isolated from streams.</title>
        <authorList>
            <person name="Lu H."/>
        </authorList>
    </citation>
    <scope>NUCLEOTIDE SEQUENCE [LARGE SCALE GENOMIC DNA]</scope>
    <source>
        <strain evidence="2 3">LYT19W</strain>
    </source>
</reference>
<keyword evidence="3" id="KW-1185">Reference proteome</keyword>
<organism evidence="2 3">
    <name type="scientific">Ideonella margarita</name>
    <dbReference type="NCBI Taxonomy" id="2984191"/>
    <lineage>
        <taxon>Bacteria</taxon>
        <taxon>Pseudomonadati</taxon>
        <taxon>Pseudomonadota</taxon>
        <taxon>Betaproteobacteria</taxon>
        <taxon>Burkholderiales</taxon>
        <taxon>Sphaerotilaceae</taxon>
        <taxon>Ideonella</taxon>
    </lineage>
</organism>
<feature type="transmembrane region" description="Helical" evidence="1">
    <location>
        <begin position="25"/>
        <end position="46"/>
    </location>
</feature>
<dbReference type="RefSeq" id="WP_341397707.1">
    <property type="nucleotide sequence ID" value="NZ_JBBUTI010000002.1"/>
</dbReference>
<accession>A0ABU9C0Y6</accession>
<evidence type="ECO:0000256" key="1">
    <source>
        <dbReference type="SAM" id="Phobius"/>
    </source>
</evidence>
<keyword evidence="1" id="KW-1133">Transmembrane helix</keyword>
<dbReference type="Proteomes" id="UP001379945">
    <property type="component" value="Unassembled WGS sequence"/>
</dbReference>
<proteinExistence type="predicted"/>